<comment type="similarity">
    <text evidence="3 14">Belongs to the RNA polymerase beta chain family.</text>
</comment>
<evidence type="ECO:0000256" key="2">
    <source>
        <dbReference type="ARBA" id="ARBA00004496"/>
    </source>
</evidence>
<keyword evidence="7 15" id="KW-0548">Nucleotidyltransferase</keyword>
<dbReference type="NCBIfam" id="NF007175">
    <property type="entry name" value="PRK09606.1"/>
    <property type="match status" value="1"/>
</dbReference>
<dbReference type="NCBIfam" id="TIGR03670">
    <property type="entry name" value="rpoB_arch"/>
    <property type="match status" value="1"/>
</dbReference>
<evidence type="ECO:0000256" key="3">
    <source>
        <dbReference type="ARBA" id="ARBA00006835"/>
    </source>
</evidence>
<dbReference type="InterPro" id="IPR007121">
    <property type="entry name" value="RNA_pol_bsu_CS"/>
</dbReference>
<evidence type="ECO:0000313" key="24">
    <source>
        <dbReference type="Proteomes" id="UP000546917"/>
    </source>
</evidence>
<feature type="domain" description="DNA-directed RNA polymerase subunit 2 hybrid-binding" evidence="16">
    <location>
        <begin position="724"/>
        <end position="1096"/>
    </location>
</feature>
<dbReference type="GO" id="GO:0032549">
    <property type="term" value="F:ribonucleoside binding"/>
    <property type="evidence" value="ECO:0007669"/>
    <property type="project" value="InterPro"/>
</dbReference>
<dbReference type="GO" id="GO:0008270">
    <property type="term" value="F:zinc ion binding"/>
    <property type="evidence" value="ECO:0007669"/>
    <property type="project" value="InterPro"/>
</dbReference>
<comment type="caution">
    <text evidence="23">The sequence shown here is derived from an EMBL/GenBank/DDBJ whole genome shotgun (WGS) entry which is preliminary data.</text>
</comment>
<dbReference type="PANTHER" id="PTHR20856">
    <property type="entry name" value="DNA-DIRECTED RNA POLYMERASE I SUBUNIT 2"/>
    <property type="match status" value="1"/>
</dbReference>
<feature type="domain" description="RNA polymerase Rpb2" evidence="22">
    <location>
        <begin position="635"/>
        <end position="716"/>
    </location>
</feature>
<dbReference type="RefSeq" id="WP_171481745.1">
    <property type="nucleotide sequence ID" value="NZ_JABGBP010000234.1"/>
</dbReference>
<evidence type="ECO:0000259" key="21">
    <source>
        <dbReference type="Pfam" id="PF04566"/>
    </source>
</evidence>
<dbReference type="EC" id="2.7.7.6" evidence="15"/>
<evidence type="ECO:0000256" key="15">
    <source>
        <dbReference type="RuleBase" id="RU363031"/>
    </source>
</evidence>
<dbReference type="NCBIfam" id="NF006335">
    <property type="entry name" value="PRK08565.1"/>
    <property type="match status" value="1"/>
</dbReference>
<evidence type="ECO:0000313" key="23">
    <source>
        <dbReference type="EMBL" id="NOL60507.1"/>
    </source>
</evidence>
<comment type="catalytic activity">
    <reaction evidence="13 15">
        <text>RNA(n) + a ribonucleoside 5'-triphosphate = RNA(n+1) + diphosphate</text>
        <dbReference type="Rhea" id="RHEA:21248"/>
        <dbReference type="Rhea" id="RHEA-COMP:14527"/>
        <dbReference type="Rhea" id="RHEA-COMP:17342"/>
        <dbReference type="ChEBI" id="CHEBI:33019"/>
        <dbReference type="ChEBI" id="CHEBI:61557"/>
        <dbReference type="ChEBI" id="CHEBI:140395"/>
        <dbReference type="EC" id="2.7.7.6"/>
    </reaction>
</comment>
<dbReference type="AlphaFoldDB" id="A0A7K4FQV7"/>
<dbReference type="Gene3D" id="3.90.1100.10">
    <property type="match status" value="2"/>
</dbReference>
<evidence type="ECO:0000259" key="20">
    <source>
        <dbReference type="Pfam" id="PF04565"/>
    </source>
</evidence>
<reference evidence="23 24" key="1">
    <citation type="submission" date="2020-05" db="EMBL/GenBank/DDBJ databases">
        <authorList>
            <person name="Zhang R."/>
        </authorList>
    </citation>
    <scope>NUCLEOTIDE SEQUENCE [LARGE SCALE GENOMIC DNA]</scope>
    <source>
        <strain evidence="23 24">DSM 28986</strain>
    </source>
</reference>
<dbReference type="Pfam" id="PF04567">
    <property type="entry name" value="RNA_pol_Rpb2_5"/>
    <property type="match status" value="1"/>
</dbReference>
<evidence type="ECO:0000259" key="22">
    <source>
        <dbReference type="Pfam" id="PF04567"/>
    </source>
</evidence>
<keyword evidence="4 15" id="KW-0240">DNA-directed RNA polymerase</keyword>
<dbReference type="InterPro" id="IPR037034">
    <property type="entry name" value="RNA_pol_Rpb2_2_sf"/>
</dbReference>
<comment type="cofactor">
    <cofactor evidence="1">
        <name>Zn(2+)</name>
        <dbReference type="ChEBI" id="CHEBI:29105"/>
    </cofactor>
</comment>
<comment type="function">
    <text evidence="15">DNA-dependent RNA polymerase catalyzes the transcription of DNA into RNA using the four ribonucleoside triphosphates as substrates.</text>
</comment>
<dbReference type="InterPro" id="IPR007646">
    <property type="entry name" value="RNA_pol_Rpb2_4"/>
</dbReference>
<dbReference type="InterPro" id="IPR007120">
    <property type="entry name" value="DNA-dir_RNAP_su2_dom"/>
</dbReference>
<evidence type="ECO:0000256" key="13">
    <source>
        <dbReference type="ARBA" id="ARBA00048552"/>
    </source>
</evidence>
<feature type="domain" description="RNA polymerase beta subunit protrusion" evidence="19">
    <location>
        <begin position="15"/>
        <end position="437"/>
    </location>
</feature>
<dbReference type="GO" id="GO:0003677">
    <property type="term" value="F:DNA binding"/>
    <property type="evidence" value="ECO:0007669"/>
    <property type="project" value="UniProtKB-KW"/>
</dbReference>
<dbReference type="Pfam" id="PF04566">
    <property type="entry name" value="RNA_pol_Rpb2_4"/>
    <property type="match status" value="1"/>
</dbReference>
<dbReference type="InterPro" id="IPR007645">
    <property type="entry name" value="RNA_pol_Rpb2_3"/>
</dbReference>
<proteinExistence type="inferred from homology"/>
<dbReference type="Gene3D" id="2.40.50.150">
    <property type="match status" value="1"/>
</dbReference>
<dbReference type="EMBL" id="JABGBP010000234">
    <property type="protein sequence ID" value="NOL60507.1"/>
    <property type="molecule type" value="Genomic_DNA"/>
</dbReference>
<keyword evidence="8" id="KW-0479">Metal-binding</keyword>
<evidence type="ECO:0000256" key="6">
    <source>
        <dbReference type="ARBA" id="ARBA00022679"/>
    </source>
</evidence>
<dbReference type="Gene3D" id="3.90.1110.10">
    <property type="entry name" value="RNA polymerase Rpb2, domain 2"/>
    <property type="match status" value="1"/>
</dbReference>
<keyword evidence="9" id="KW-0862">Zinc</keyword>
<keyword evidence="10" id="KW-0238">DNA-binding</keyword>
<dbReference type="InterPro" id="IPR007647">
    <property type="entry name" value="RNA_pol_Rpb2_5"/>
</dbReference>
<gene>
    <name evidence="23" type="ORF">HLB00_06640</name>
</gene>
<dbReference type="FunFam" id="2.40.270.10:FF:000011">
    <property type="entry name" value="DNA-directed RNA polymerase subunit beta"/>
    <property type="match status" value="1"/>
</dbReference>
<comment type="subunit">
    <text evidence="12">Part of the RNA polymerase complex.</text>
</comment>
<dbReference type="InterPro" id="IPR007642">
    <property type="entry name" value="RNA_pol_Rpb2_2"/>
</dbReference>
<name>A0A7K4FQV7_9ARCH</name>
<dbReference type="InterPro" id="IPR037033">
    <property type="entry name" value="DNA-dir_RNAP_su2_hyb_sf"/>
</dbReference>
<evidence type="ECO:0000256" key="10">
    <source>
        <dbReference type="ARBA" id="ARBA00023125"/>
    </source>
</evidence>
<keyword evidence="5" id="KW-0963">Cytoplasm</keyword>
<evidence type="ECO:0000256" key="14">
    <source>
        <dbReference type="RuleBase" id="RU000434"/>
    </source>
</evidence>
<dbReference type="GO" id="GO:0000428">
    <property type="term" value="C:DNA-directed RNA polymerase complex"/>
    <property type="evidence" value="ECO:0007669"/>
    <property type="project" value="UniProtKB-KW"/>
</dbReference>
<evidence type="ECO:0000256" key="1">
    <source>
        <dbReference type="ARBA" id="ARBA00001947"/>
    </source>
</evidence>
<dbReference type="GO" id="GO:0005737">
    <property type="term" value="C:cytoplasm"/>
    <property type="evidence" value="ECO:0007669"/>
    <property type="project" value="UniProtKB-SubCell"/>
</dbReference>
<dbReference type="PROSITE" id="PS01166">
    <property type="entry name" value="RNA_POL_BETA"/>
    <property type="match status" value="1"/>
</dbReference>
<dbReference type="Proteomes" id="UP000546917">
    <property type="component" value="Unassembled WGS sequence"/>
</dbReference>
<dbReference type="Pfam" id="PF04565">
    <property type="entry name" value="RNA_pol_Rpb2_3"/>
    <property type="match status" value="1"/>
</dbReference>
<feature type="domain" description="RNA polymerase Rpb2" evidence="21">
    <location>
        <begin position="552"/>
        <end position="613"/>
    </location>
</feature>
<dbReference type="Pfam" id="PF04561">
    <property type="entry name" value="RNA_pol_Rpb2_2"/>
    <property type="match status" value="1"/>
</dbReference>
<organism evidence="23 24">
    <name type="scientific">Ferroplasma acidiphilum</name>
    <dbReference type="NCBI Taxonomy" id="74969"/>
    <lineage>
        <taxon>Archaea</taxon>
        <taxon>Methanobacteriati</taxon>
        <taxon>Thermoplasmatota</taxon>
        <taxon>Thermoplasmata</taxon>
        <taxon>Thermoplasmatales</taxon>
        <taxon>Ferroplasmaceae</taxon>
        <taxon>Ferroplasma</taxon>
    </lineage>
</organism>
<dbReference type="InterPro" id="IPR019969">
    <property type="entry name" value="RNAP_Rpo2"/>
</dbReference>
<comment type="subcellular location">
    <subcellularLocation>
        <location evidence="2">Cytoplasm</location>
    </subcellularLocation>
</comment>
<dbReference type="SUPFAM" id="SSF64484">
    <property type="entry name" value="beta and beta-prime subunits of DNA dependent RNA-polymerase"/>
    <property type="match status" value="1"/>
</dbReference>
<evidence type="ECO:0000259" key="16">
    <source>
        <dbReference type="Pfam" id="PF00562"/>
    </source>
</evidence>
<dbReference type="CDD" id="cd00653">
    <property type="entry name" value="RNA_pol_B_RPB2"/>
    <property type="match status" value="1"/>
</dbReference>
<feature type="domain" description="RNA polymerase Rpb2" evidence="17">
    <location>
        <begin position="1098"/>
        <end position="1190"/>
    </location>
</feature>
<protein>
    <recommendedName>
        <fullName evidence="15">DNA-directed RNA polymerase subunit beta</fullName>
        <ecNumber evidence="15">2.7.7.6</ecNumber>
    </recommendedName>
</protein>
<evidence type="ECO:0000256" key="5">
    <source>
        <dbReference type="ARBA" id="ARBA00022490"/>
    </source>
</evidence>
<dbReference type="Gene3D" id="3.90.1800.10">
    <property type="entry name" value="RNA polymerase alpha subunit dimerisation domain"/>
    <property type="match status" value="1"/>
</dbReference>
<evidence type="ECO:0000256" key="12">
    <source>
        <dbReference type="ARBA" id="ARBA00025838"/>
    </source>
</evidence>
<dbReference type="GO" id="GO:0006351">
    <property type="term" value="P:DNA-templated transcription"/>
    <property type="evidence" value="ECO:0007669"/>
    <property type="project" value="InterPro"/>
</dbReference>
<keyword evidence="11 15" id="KW-0804">Transcription</keyword>
<evidence type="ECO:0000256" key="8">
    <source>
        <dbReference type="ARBA" id="ARBA00022723"/>
    </source>
</evidence>
<evidence type="ECO:0000259" key="17">
    <source>
        <dbReference type="Pfam" id="PF04560"/>
    </source>
</evidence>
<evidence type="ECO:0000256" key="11">
    <source>
        <dbReference type="ARBA" id="ARBA00023163"/>
    </source>
</evidence>
<keyword evidence="6 15" id="KW-0808">Transferase</keyword>
<accession>A0A7K4FQV7</accession>
<dbReference type="InterPro" id="IPR015712">
    <property type="entry name" value="DNA-dir_RNA_pol_su2"/>
</dbReference>
<dbReference type="Pfam" id="PF04563">
    <property type="entry name" value="RNA_pol_Rpb2_1"/>
    <property type="match status" value="1"/>
</dbReference>
<evidence type="ECO:0000256" key="4">
    <source>
        <dbReference type="ARBA" id="ARBA00022478"/>
    </source>
</evidence>
<sequence>MNPILDAFFKSESVVNYQIDSMNYFYASKNNPDNIMQQIVDETKISDDATPGVIDLDPSKTKGKDIKIYFGRERQNGKATGDPTIWVDKPEIKEASGATNQITPQEARLRDLNYMAPIMLRLRIVEDGIERDANTIKIGEIPVMVRSKICTLSEQNLDLYIEKNNGPIDETRENKLRYVDEDPTDPGGYFIIGGSERVIVSLEDLAPNKILVEYEEKYDSRVEVAKIFSQKSGFRALISMEKGSDGIINVSIPTVAGTIPLVILMKALGIDKDVDIHEAIYTDPRMDPLIYANIEDSRNLKILPPNGINNNEDALSYLEKRFAAGQAKEFRDKKITQMLDRALLPHLGDDVSDRLKKAIYLGRMARSLLELNLGMRHVDDKDHYANKRIKLSGDLLDELFRNAFQSVMKDLKYQLEKTYNKKRGIRLRPAVRQDLLTQKVLHSMATGNWIGGRTGVSQLLDRTSNMSTLSHLRRIISPLTRSQPHFEARDLHPTQWGRICPNETPEGQNCGLVKNASLIINVTQGIDPDIVMEELQNMDIHEVTKEEASGRIYLNGDFIGYHNDPAILTDTIRNLRRSGKLSNEVNVKYDSNTNEVIINCDRGRLRRPLFVVNEGKTVMNEEMLEKLRMGEYTVNDLISSGAIEWLDAEEEENAYISVFPFEFPDNCPDCGKVLYRDNVTWINPGNSDVTLECDECHAHFKGTNNLSMDHTHCEIDASMILGVVASLIPYPEHNSSPRITIASAMIKQSIGLPQANYRIRTDTRGHLLHYPQIPLVTTKVMDFIKYRRKPAGQNFVVAIVSYHGYNMQDAIIMNKASIERGLGRSSFFRTYTAEERRYPGGQEDKFEIPSHDVLGARAEEYYKNLDENGIIFPESKVEGSDVLVGKTSPPRFLEEENADKLGPLRRRESSVTVRPTESGYVDNVFLTVSESNSRIIKVKVRGDRIPQPGDKFASRHGQKGVIGYVAAQEDMPFTEDGIIPDLLFNPHSVPSRMTLGHVLEMMGAKVSTMSGENIDSTIFDGEPERSLREQLKKYGFRESGNEVMYDGITGKKFEVDIFMGVIYYQKLHHMVASKFHARSRGPVQILTRQPTEGRSRQGGLRFGEMERDTLIAHGASMVIKDRLLDQSDGTILYVCGNPTCGHIAIYDFRKGTLRCPACGNTGNIYPIETSYAFKLMRDELSSMGIVMRLELGDMK</sequence>
<dbReference type="Gene3D" id="2.40.270.10">
    <property type="entry name" value="DNA-directed RNA polymerase, subunit 2, domain 6"/>
    <property type="match status" value="1"/>
</dbReference>
<dbReference type="InterPro" id="IPR007644">
    <property type="entry name" value="RNA_pol_bsu_protrusion"/>
</dbReference>
<dbReference type="InterPro" id="IPR007641">
    <property type="entry name" value="RNA_pol_Rpb2_7"/>
</dbReference>
<dbReference type="Pfam" id="PF04560">
    <property type="entry name" value="RNA_pol_Rpb2_7"/>
    <property type="match status" value="1"/>
</dbReference>
<dbReference type="GO" id="GO:0003899">
    <property type="term" value="F:DNA-directed RNA polymerase activity"/>
    <property type="evidence" value="ECO:0007669"/>
    <property type="project" value="UniProtKB-EC"/>
</dbReference>
<dbReference type="Pfam" id="PF00562">
    <property type="entry name" value="RNA_pol_Rpb2_6"/>
    <property type="match status" value="1"/>
</dbReference>
<dbReference type="InterPro" id="IPR014724">
    <property type="entry name" value="RNA_pol_RPB2_OB-fold"/>
</dbReference>
<evidence type="ECO:0000256" key="7">
    <source>
        <dbReference type="ARBA" id="ARBA00022695"/>
    </source>
</evidence>
<evidence type="ECO:0000259" key="18">
    <source>
        <dbReference type="Pfam" id="PF04561"/>
    </source>
</evidence>
<feature type="domain" description="RNA polymerase Rpb2" evidence="20">
    <location>
        <begin position="458"/>
        <end position="522"/>
    </location>
</feature>
<evidence type="ECO:0000256" key="9">
    <source>
        <dbReference type="ARBA" id="ARBA00022833"/>
    </source>
</evidence>
<evidence type="ECO:0000259" key="19">
    <source>
        <dbReference type="Pfam" id="PF04563"/>
    </source>
</evidence>
<feature type="domain" description="RNA polymerase Rpb2" evidence="18">
    <location>
        <begin position="207"/>
        <end position="390"/>
    </location>
</feature>